<evidence type="ECO:0000256" key="1">
    <source>
        <dbReference type="ARBA" id="ARBA00004123"/>
    </source>
</evidence>
<keyword evidence="7" id="KW-1185">Reference proteome</keyword>
<evidence type="ECO:0000256" key="5">
    <source>
        <dbReference type="ARBA" id="ARBA00023242"/>
    </source>
</evidence>
<sequence>YDKNSQRKKDLNRKLAIMIAKDFQLLSIVEDKGFIDFIKALNPRYAIPSRKIMTNSILPECCEIAKQNLKDLLEKVHSVSLTIDGWTSTANESYLGITCHFFELLNSSINL</sequence>
<comment type="subcellular location">
    <subcellularLocation>
        <location evidence="1">Nucleus</location>
    </subcellularLocation>
</comment>
<dbReference type="OMA" id="PECCEIA"/>
<keyword evidence="4" id="KW-0862">Zinc</keyword>
<dbReference type="Gene3D" id="1.10.10.1070">
    <property type="entry name" value="Zinc finger, BED domain-containing"/>
    <property type="match status" value="1"/>
</dbReference>
<name>E2A361_CAMFO</name>
<keyword evidence="5" id="KW-0539">Nucleus</keyword>
<evidence type="ECO:0000313" key="6">
    <source>
        <dbReference type="EMBL" id="EFN72128.1"/>
    </source>
</evidence>
<reference evidence="6 7" key="1">
    <citation type="journal article" date="2010" name="Science">
        <title>Genomic comparison of the ants Camponotus floridanus and Harpegnathos saltator.</title>
        <authorList>
            <person name="Bonasio R."/>
            <person name="Zhang G."/>
            <person name="Ye C."/>
            <person name="Mutti N.S."/>
            <person name="Fang X."/>
            <person name="Qin N."/>
            <person name="Donahue G."/>
            <person name="Yang P."/>
            <person name="Li Q."/>
            <person name="Li C."/>
            <person name="Zhang P."/>
            <person name="Huang Z."/>
            <person name="Berger S.L."/>
            <person name="Reinberg D."/>
            <person name="Wang J."/>
            <person name="Liebig J."/>
        </authorList>
    </citation>
    <scope>NUCLEOTIDE SEQUENCE [LARGE SCALE GENOMIC DNA]</scope>
    <source>
        <strain evidence="7">C129</strain>
    </source>
</reference>
<dbReference type="PANTHER" id="PTHR46481:SF10">
    <property type="entry name" value="ZINC FINGER BED DOMAIN-CONTAINING PROTEIN 39"/>
    <property type="match status" value="1"/>
</dbReference>
<evidence type="ECO:0000256" key="4">
    <source>
        <dbReference type="ARBA" id="ARBA00022833"/>
    </source>
</evidence>
<dbReference type="SUPFAM" id="SSF140996">
    <property type="entry name" value="Hermes dimerisation domain"/>
    <property type="match status" value="1"/>
</dbReference>
<accession>E2A361</accession>
<organism evidence="7">
    <name type="scientific">Camponotus floridanus</name>
    <name type="common">Florida carpenter ant</name>
    <dbReference type="NCBI Taxonomy" id="104421"/>
    <lineage>
        <taxon>Eukaryota</taxon>
        <taxon>Metazoa</taxon>
        <taxon>Ecdysozoa</taxon>
        <taxon>Arthropoda</taxon>
        <taxon>Hexapoda</taxon>
        <taxon>Insecta</taxon>
        <taxon>Pterygota</taxon>
        <taxon>Neoptera</taxon>
        <taxon>Endopterygota</taxon>
        <taxon>Hymenoptera</taxon>
        <taxon>Apocrita</taxon>
        <taxon>Aculeata</taxon>
        <taxon>Formicoidea</taxon>
        <taxon>Formicidae</taxon>
        <taxon>Formicinae</taxon>
        <taxon>Camponotus</taxon>
    </lineage>
</organism>
<evidence type="ECO:0000313" key="7">
    <source>
        <dbReference type="Proteomes" id="UP000000311"/>
    </source>
</evidence>
<dbReference type="GO" id="GO:0008270">
    <property type="term" value="F:zinc ion binding"/>
    <property type="evidence" value="ECO:0007669"/>
    <property type="project" value="UniProtKB-KW"/>
</dbReference>
<dbReference type="Proteomes" id="UP000000311">
    <property type="component" value="Unassembled WGS sequence"/>
</dbReference>
<keyword evidence="3" id="KW-0863">Zinc-finger</keyword>
<dbReference type="InParanoid" id="E2A361"/>
<evidence type="ECO:0000256" key="2">
    <source>
        <dbReference type="ARBA" id="ARBA00022723"/>
    </source>
</evidence>
<feature type="non-terminal residue" evidence="6">
    <location>
        <position position="1"/>
    </location>
</feature>
<evidence type="ECO:0000256" key="3">
    <source>
        <dbReference type="ARBA" id="ARBA00022771"/>
    </source>
</evidence>
<gene>
    <name evidence="6" type="ORF">EAG_11766</name>
</gene>
<protein>
    <submittedName>
        <fullName evidence="6">Putative AC9 transposase</fullName>
    </submittedName>
</protein>
<keyword evidence="2" id="KW-0479">Metal-binding</keyword>
<dbReference type="AlphaFoldDB" id="E2A361"/>
<dbReference type="PANTHER" id="PTHR46481">
    <property type="entry name" value="ZINC FINGER BED DOMAIN-CONTAINING PROTEIN 4"/>
    <property type="match status" value="1"/>
</dbReference>
<dbReference type="EMBL" id="GL436284">
    <property type="protein sequence ID" value="EFN72128.1"/>
    <property type="molecule type" value="Genomic_DNA"/>
</dbReference>
<feature type="non-terminal residue" evidence="6">
    <location>
        <position position="111"/>
    </location>
</feature>
<proteinExistence type="predicted"/>
<dbReference type="GO" id="GO:0005634">
    <property type="term" value="C:nucleus"/>
    <property type="evidence" value="ECO:0007669"/>
    <property type="project" value="UniProtKB-SubCell"/>
</dbReference>
<dbReference type="InterPro" id="IPR052035">
    <property type="entry name" value="ZnF_BED_domain_contain"/>
</dbReference>